<dbReference type="InterPro" id="IPR003462">
    <property type="entry name" value="ODC_Mu_crystall"/>
</dbReference>
<dbReference type="Pfam" id="PF02423">
    <property type="entry name" value="OCD_Mu_crystall"/>
    <property type="match status" value="1"/>
</dbReference>
<dbReference type="Gene3D" id="3.30.1780.10">
    <property type="entry name" value="ornithine cyclodeaminase, domain 1"/>
    <property type="match status" value="1"/>
</dbReference>
<evidence type="ECO:0000313" key="2">
    <source>
        <dbReference type="Proteomes" id="UP000319555"/>
    </source>
</evidence>
<reference evidence="1 2" key="1">
    <citation type="submission" date="2017-05" db="EMBL/GenBank/DDBJ databases">
        <authorList>
            <person name="Varghese N."/>
            <person name="Submissions S."/>
        </authorList>
    </citation>
    <scope>NUCLEOTIDE SEQUENCE [LARGE SCALE GENOMIC DNA]</scope>
    <source>
        <strain evidence="1 2">DSM 28009</strain>
    </source>
</reference>
<organism evidence="1 2">
    <name type="scientific">Ruegeria faecimaris</name>
    <dbReference type="NCBI Taxonomy" id="686389"/>
    <lineage>
        <taxon>Bacteria</taxon>
        <taxon>Pseudomonadati</taxon>
        <taxon>Pseudomonadota</taxon>
        <taxon>Alphaproteobacteria</taxon>
        <taxon>Rhodobacterales</taxon>
        <taxon>Roseobacteraceae</taxon>
        <taxon>Ruegeria</taxon>
    </lineage>
</organism>
<sequence length="148" mass="15790">MSAPSDRALVPFVSVENMRALVHKHGLRDCLAGLANMIEADFKRWPVFDKTPRVASHSKAGVIELMPTSDGVDHTFKSANGHRSNTKVGLQTLTAVGVLASVDTVYPQPFSEMTLLTALRTVATSAMVTRILAPKSAKTAASIGNGIF</sequence>
<proteinExistence type="predicted"/>
<name>A0A521BUB9_9RHOB</name>
<dbReference type="Proteomes" id="UP000319555">
    <property type="component" value="Unassembled WGS sequence"/>
</dbReference>
<dbReference type="InterPro" id="IPR023401">
    <property type="entry name" value="ODC_N"/>
</dbReference>
<dbReference type="SUPFAM" id="SSF51735">
    <property type="entry name" value="NAD(P)-binding Rossmann-fold domains"/>
    <property type="match status" value="1"/>
</dbReference>
<gene>
    <name evidence="1" type="ORF">SAMN06265380_1011228</name>
</gene>
<dbReference type="EMBL" id="FXTE01000001">
    <property type="protein sequence ID" value="SMO50757.1"/>
    <property type="molecule type" value="Genomic_DNA"/>
</dbReference>
<dbReference type="InterPro" id="IPR036291">
    <property type="entry name" value="NAD(P)-bd_dom_sf"/>
</dbReference>
<evidence type="ECO:0000313" key="1">
    <source>
        <dbReference type="EMBL" id="SMO50757.1"/>
    </source>
</evidence>
<protein>
    <submittedName>
        <fullName evidence="1">Ornithine cyclodeaminase/mu-crystallin family protein</fullName>
    </submittedName>
</protein>
<dbReference type="AlphaFoldDB" id="A0A521BUB9"/>
<accession>A0A521BUB9</accession>
<keyword evidence="2" id="KW-1185">Reference proteome</keyword>